<feature type="transmembrane region" description="Helical" evidence="11">
    <location>
        <begin position="199"/>
        <end position="227"/>
    </location>
</feature>
<dbReference type="Gene3D" id="1.20.1070.10">
    <property type="entry name" value="Rhodopsin 7-helix transmembrane proteins"/>
    <property type="match status" value="1"/>
</dbReference>
<dbReference type="Proteomes" id="UP000694871">
    <property type="component" value="Unplaced"/>
</dbReference>
<dbReference type="InterPro" id="IPR047132">
    <property type="entry name" value="Olfact_rcpt_6C-like"/>
</dbReference>
<evidence type="ECO:0000256" key="4">
    <source>
        <dbReference type="ARBA" id="ARBA00022725"/>
    </source>
</evidence>
<evidence type="ECO:0000256" key="7">
    <source>
        <dbReference type="ARBA" id="ARBA00023136"/>
    </source>
</evidence>
<dbReference type="PANTHER" id="PTHR26454">
    <property type="entry name" value="OLFACTORY RECEPTOR"/>
    <property type="match status" value="1"/>
</dbReference>
<evidence type="ECO:0000256" key="8">
    <source>
        <dbReference type="ARBA" id="ARBA00023170"/>
    </source>
</evidence>
<keyword evidence="8 10" id="KW-0675">Receptor</keyword>
<keyword evidence="2 11" id="KW-1003">Cell membrane</keyword>
<keyword evidence="5 11" id="KW-1133">Transmembrane helix</keyword>
<dbReference type="InterPro" id="IPR000276">
    <property type="entry name" value="GPCR_Rhodpsn"/>
</dbReference>
<evidence type="ECO:0000256" key="2">
    <source>
        <dbReference type="ARBA" id="ARBA00022475"/>
    </source>
</evidence>
<name>A0ABM1K974_GEKJA</name>
<sequence>METFNRTVTKFILLGFSLGHQGEILLALVFLAMYITSLAGNMLIFCLVLGNSQLHTPMYFFLCNFSVLDIMFTSVISPQLLWNLLSGDKSIPFSACMAQLYFYFLLGTVEFLLLTSMSYDRYVAVCKPLHYHTIMRGEVCVKMVLASWLCGFLSVLCPTIQISRLSFCRSNSLNHFFCDTGPLLELSCTDTRFIELMDFMLSSLVIIGSVVLTLISYACIISTILLIPTTTSRIKAFNTCATHLTMISISSGISIFTYVTPSQKETLDAHKVPAVLTAIVCPFLNPFLFTLKNDSVKEALRKTVQKTCDMIMENVLATFKGNKFVLGKSL</sequence>
<keyword evidence="3 10" id="KW-0812">Transmembrane</keyword>
<evidence type="ECO:0000313" key="14">
    <source>
        <dbReference type="RefSeq" id="XP_015270261.1"/>
    </source>
</evidence>
<dbReference type="RefSeq" id="XP_015270261.1">
    <property type="nucleotide sequence ID" value="XM_015414775.1"/>
</dbReference>
<keyword evidence="11" id="KW-0716">Sensory transduction</keyword>
<evidence type="ECO:0000313" key="13">
    <source>
        <dbReference type="Proteomes" id="UP000694871"/>
    </source>
</evidence>
<proteinExistence type="inferred from homology"/>
<keyword evidence="13" id="KW-1185">Reference proteome</keyword>
<reference evidence="14" key="1">
    <citation type="submission" date="2025-08" db="UniProtKB">
        <authorList>
            <consortium name="RefSeq"/>
        </authorList>
    </citation>
    <scope>IDENTIFICATION</scope>
</reference>
<dbReference type="SUPFAM" id="SSF81321">
    <property type="entry name" value="Family A G protein-coupled receptor-like"/>
    <property type="match status" value="1"/>
</dbReference>
<evidence type="ECO:0000256" key="10">
    <source>
        <dbReference type="RuleBase" id="RU000688"/>
    </source>
</evidence>
<feature type="transmembrane region" description="Helical" evidence="11">
    <location>
        <begin position="59"/>
        <end position="80"/>
    </location>
</feature>
<dbReference type="PROSITE" id="PS50262">
    <property type="entry name" value="G_PROTEIN_RECEP_F1_2"/>
    <property type="match status" value="1"/>
</dbReference>
<feature type="transmembrane region" description="Helical" evidence="11">
    <location>
        <begin position="100"/>
        <end position="119"/>
    </location>
</feature>
<feature type="transmembrane region" description="Helical" evidence="11">
    <location>
        <begin position="239"/>
        <end position="260"/>
    </location>
</feature>
<evidence type="ECO:0000256" key="6">
    <source>
        <dbReference type="ARBA" id="ARBA00023040"/>
    </source>
</evidence>
<evidence type="ECO:0000256" key="3">
    <source>
        <dbReference type="ARBA" id="ARBA00022692"/>
    </source>
</evidence>
<dbReference type="PRINTS" id="PR00245">
    <property type="entry name" value="OLFACTORYR"/>
</dbReference>
<evidence type="ECO:0000256" key="5">
    <source>
        <dbReference type="ARBA" id="ARBA00022989"/>
    </source>
</evidence>
<dbReference type="PANTHER" id="PTHR26454:SF53">
    <property type="entry name" value="OLFACTORY RECEPTOR 6J1"/>
    <property type="match status" value="1"/>
</dbReference>
<dbReference type="PRINTS" id="PR00237">
    <property type="entry name" value="GPCRRHODOPSN"/>
</dbReference>
<keyword evidence="9 10" id="KW-0807">Transducer</keyword>
<keyword evidence="4 11" id="KW-0552">Olfaction</keyword>
<dbReference type="InterPro" id="IPR017452">
    <property type="entry name" value="GPCR_Rhodpsn_7TM"/>
</dbReference>
<feature type="transmembrane region" description="Helical" evidence="11">
    <location>
        <begin position="272"/>
        <end position="291"/>
    </location>
</feature>
<dbReference type="PROSITE" id="PS00237">
    <property type="entry name" value="G_PROTEIN_RECEP_F1_1"/>
    <property type="match status" value="1"/>
</dbReference>
<evidence type="ECO:0000256" key="11">
    <source>
        <dbReference type="RuleBase" id="RU363047"/>
    </source>
</evidence>
<gene>
    <name evidence="14" type="primary">LOC107113446</name>
</gene>
<evidence type="ECO:0000256" key="1">
    <source>
        <dbReference type="ARBA" id="ARBA00004651"/>
    </source>
</evidence>
<comment type="similarity">
    <text evidence="10">Belongs to the G-protein coupled receptor 1 family.</text>
</comment>
<dbReference type="CDD" id="cd15912">
    <property type="entry name" value="7tmA_OR6C-like"/>
    <property type="match status" value="1"/>
</dbReference>
<feature type="domain" description="G-protein coupled receptors family 1 profile" evidence="12">
    <location>
        <begin position="40"/>
        <end position="289"/>
    </location>
</feature>
<keyword evidence="7 11" id="KW-0472">Membrane</keyword>
<dbReference type="GeneID" id="107113446"/>
<feature type="transmembrane region" description="Helical" evidence="11">
    <location>
        <begin position="139"/>
        <end position="162"/>
    </location>
</feature>
<evidence type="ECO:0000259" key="12">
    <source>
        <dbReference type="PROSITE" id="PS50262"/>
    </source>
</evidence>
<protein>
    <recommendedName>
        <fullName evidence="11">Olfactory receptor</fullName>
    </recommendedName>
</protein>
<evidence type="ECO:0000256" key="9">
    <source>
        <dbReference type="ARBA" id="ARBA00023224"/>
    </source>
</evidence>
<accession>A0ABM1K974</accession>
<comment type="subcellular location">
    <subcellularLocation>
        <location evidence="1 11">Cell membrane</location>
        <topology evidence="1 11">Multi-pass membrane protein</topology>
    </subcellularLocation>
</comment>
<organism evidence="13 14">
    <name type="scientific">Gekko japonicus</name>
    <name type="common">Schlegel's Japanese gecko</name>
    <dbReference type="NCBI Taxonomy" id="146911"/>
    <lineage>
        <taxon>Eukaryota</taxon>
        <taxon>Metazoa</taxon>
        <taxon>Chordata</taxon>
        <taxon>Craniata</taxon>
        <taxon>Vertebrata</taxon>
        <taxon>Euteleostomi</taxon>
        <taxon>Lepidosauria</taxon>
        <taxon>Squamata</taxon>
        <taxon>Bifurcata</taxon>
        <taxon>Gekkota</taxon>
        <taxon>Gekkonidae</taxon>
        <taxon>Gekkoninae</taxon>
        <taxon>Gekko</taxon>
    </lineage>
</organism>
<dbReference type="InterPro" id="IPR000725">
    <property type="entry name" value="Olfact_rcpt"/>
</dbReference>
<keyword evidence="6 10" id="KW-0297">G-protein coupled receptor</keyword>
<feature type="transmembrane region" description="Helical" evidence="11">
    <location>
        <begin position="24"/>
        <end position="47"/>
    </location>
</feature>
<dbReference type="Pfam" id="PF13853">
    <property type="entry name" value="7tm_4"/>
    <property type="match status" value="1"/>
</dbReference>